<accession>A0A1Y5NZ62</accession>
<sequence>MYTIGEFAAHGRVSVRMLRHYDAIGLLRPARVDEHSGYRHYEPSQLGGLLRIVELRDLGCSLEDAAAVLGAADEDDALRAVLLRRRAELEASLAADEARLARLTSRLSTLEGEPPMSALVFRSLDPVTVYAARGTAPGMGPENVTPVIDRILPPLEAALSESGVDYREPGIFWYEPIEGTEDLGVNVSWIAGDDPQPGQGWEVVELPGAERVAVWTYAGDMPGIGRAWHEFMVAMDAAGCEPIGPSREVYLVADGPQTEWVTELQQPVR</sequence>
<dbReference type="InterPro" id="IPR000551">
    <property type="entry name" value="MerR-type_HTH_dom"/>
</dbReference>
<feature type="coiled-coil region" evidence="2">
    <location>
        <begin position="86"/>
        <end position="113"/>
    </location>
</feature>
<dbReference type="EMBL" id="FLQR01000006">
    <property type="protein sequence ID" value="SBS71655.1"/>
    <property type="molecule type" value="Genomic_DNA"/>
</dbReference>
<dbReference type="CDD" id="cd01107">
    <property type="entry name" value="HTH_BmrR"/>
    <property type="match status" value="1"/>
</dbReference>
<dbReference type="PANTHER" id="PTHR30204:SF97">
    <property type="entry name" value="MERR FAMILY REGULATORY PROTEIN"/>
    <property type="match status" value="1"/>
</dbReference>
<dbReference type="InterPro" id="IPR047057">
    <property type="entry name" value="MerR_fam"/>
</dbReference>
<dbReference type="SUPFAM" id="SSF55136">
    <property type="entry name" value="Probable bacterial effector-binding domain"/>
    <property type="match status" value="1"/>
</dbReference>
<proteinExistence type="predicted"/>
<dbReference type="PROSITE" id="PS50937">
    <property type="entry name" value="HTH_MERR_2"/>
    <property type="match status" value="1"/>
</dbReference>
<evidence type="ECO:0000313" key="4">
    <source>
        <dbReference type="EMBL" id="SBS71655.1"/>
    </source>
</evidence>
<evidence type="ECO:0000256" key="2">
    <source>
        <dbReference type="SAM" id="Coils"/>
    </source>
</evidence>
<dbReference type="InterPro" id="IPR011256">
    <property type="entry name" value="Reg_factor_effector_dom_sf"/>
</dbReference>
<dbReference type="Gene3D" id="3.20.80.10">
    <property type="entry name" value="Regulatory factor, effector binding domain"/>
    <property type="match status" value="1"/>
</dbReference>
<feature type="domain" description="HTH merR-type" evidence="3">
    <location>
        <begin position="1"/>
        <end position="71"/>
    </location>
</feature>
<dbReference type="Pfam" id="PF13411">
    <property type="entry name" value="MerR_1"/>
    <property type="match status" value="1"/>
</dbReference>
<reference evidence="4" key="1">
    <citation type="submission" date="2016-03" db="EMBL/GenBank/DDBJ databases">
        <authorList>
            <person name="Ploux O."/>
        </authorList>
    </citation>
    <scope>NUCLEOTIDE SEQUENCE</scope>
    <source>
        <strain evidence="4">UC1</strain>
    </source>
</reference>
<dbReference type="Gene3D" id="1.10.1660.10">
    <property type="match status" value="1"/>
</dbReference>
<dbReference type="GO" id="GO:0003677">
    <property type="term" value="F:DNA binding"/>
    <property type="evidence" value="ECO:0007669"/>
    <property type="project" value="UniProtKB-KW"/>
</dbReference>
<dbReference type="PANTHER" id="PTHR30204">
    <property type="entry name" value="REDOX-CYCLING DRUG-SENSING TRANSCRIPTIONAL ACTIVATOR SOXR"/>
    <property type="match status" value="1"/>
</dbReference>
<dbReference type="GO" id="GO:0003700">
    <property type="term" value="F:DNA-binding transcription factor activity"/>
    <property type="evidence" value="ECO:0007669"/>
    <property type="project" value="InterPro"/>
</dbReference>
<name>A0A1Y5NZ62_9MICO</name>
<keyword evidence="2" id="KW-0175">Coiled coil</keyword>
<dbReference type="SMART" id="SM00422">
    <property type="entry name" value="HTH_MERR"/>
    <property type="match status" value="1"/>
</dbReference>
<gene>
    <name evidence="4" type="ORF">MIPYR_20137</name>
</gene>
<organism evidence="4">
    <name type="scientific">uncultured Microbacterium sp</name>
    <dbReference type="NCBI Taxonomy" id="191216"/>
    <lineage>
        <taxon>Bacteria</taxon>
        <taxon>Bacillati</taxon>
        <taxon>Actinomycetota</taxon>
        <taxon>Actinomycetes</taxon>
        <taxon>Micrococcales</taxon>
        <taxon>Microbacteriaceae</taxon>
        <taxon>Microbacterium</taxon>
        <taxon>environmental samples</taxon>
    </lineage>
</organism>
<evidence type="ECO:0000256" key="1">
    <source>
        <dbReference type="ARBA" id="ARBA00023125"/>
    </source>
</evidence>
<evidence type="ECO:0000259" key="3">
    <source>
        <dbReference type="PROSITE" id="PS50937"/>
    </source>
</evidence>
<keyword evidence="1" id="KW-0238">DNA-binding</keyword>
<dbReference type="SUPFAM" id="SSF46955">
    <property type="entry name" value="Putative DNA-binding domain"/>
    <property type="match status" value="1"/>
</dbReference>
<dbReference type="AlphaFoldDB" id="A0A1Y5NZ62"/>
<protein>
    <submittedName>
        <fullName evidence="4">MerR family transcriptional regulator</fullName>
    </submittedName>
</protein>
<dbReference type="InterPro" id="IPR009061">
    <property type="entry name" value="DNA-bd_dom_put_sf"/>
</dbReference>